<feature type="binding site" evidence="12">
    <location>
        <position position="221"/>
    </location>
    <ligand>
        <name>K(+)</name>
        <dbReference type="ChEBI" id="CHEBI:29103"/>
    </ligand>
</feature>
<comment type="catalytic activity">
    <reaction evidence="12">
        <text>D-ribose + ATP = D-ribose 5-phosphate + ADP + H(+)</text>
        <dbReference type="Rhea" id="RHEA:13697"/>
        <dbReference type="ChEBI" id="CHEBI:15378"/>
        <dbReference type="ChEBI" id="CHEBI:30616"/>
        <dbReference type="ChEBI" id="CHEBI:47013"/>
        <dbReference type="ChEBI" id="CHEBI:78346"/>
        <dbReference type="ChEBI" id="CHEBI:456216"/>
        <dbReference type="EC" id="2.7.1.15"/>
    </reaction>
</comment>
<evidence type="ECO:0000313" key="15">
    <source>
        <dbReference type="Proteomes" id="UP000503308"/>
    </source>
</evidence>
<evidence type="ECO:0000256" key="5">
    <source>
        <dbReference type="ARBA" id="ARBA00022723"/>
    </source>
</evidence>
<dbReference type="InterPro" id="IPR002173">
    <property type="entry name" value="Carboh/pur_kinase_PfkB_CS"/>
</dbReference>
<dbReference type="Proteomes" id="UP000503308">
    <property type="component" value="Chromosome"/>
</dbReference>
<dbReference type="PROSITE" id="PS00584">
    <property type="entry name" value="PFKB_KINASES_2"/>
    <property type="match status" value="1"/>
</dbReference>
<feature type="binding site" evidence="12">
    <location>
        <begin position="197"/>
        <end position="202"/>
    </location>
    <ligand>
        <name>ATP</name>
        <dbReference type="ChEBI" id="CHEBI:30616"/>
    </ligand>
</feature>
<dbReference type="PANTHER" id="PTHR10584">
    <property type="entry name" value="SUGAR KINASE"/>
    <property type="match status" value="1"/>
</dbReference>
<feature type="active site" description="Proton acceptor" evidence="12">
    <location>
        <position position="225"/>
    </location>
</feature>
<dbReference type="SUPFAM" id="SSF53613">
    <property type="entry name" value="Ribokinase-like"/>
    <property type="match status" value="1"/>
</dbReference>
<dbReference type="InterPro" id="IPR029056">
    <property type="entry name" value="Ribokinase-like"/>
</dbReference>
<dbReference type="EC" id="2.7.1.15" evidence="2 12"/>
<evidence type="ECO:0000256" key="2">
    <source>
        <dbReference type="ARBA" id="ARBA00012035"/>
    </source>
</evidence>
<keyword evidence="9 12" id="KW-0460">Magnesium</keyword>
<dbReference type="GO" id="GO:0005524">
    <property type="term" value="F:ATP binding"/>
    <property type="evidence" value="ECO:0007669"/>
    <property type="project" value="UniProtKB-UniRule"/>
</dbReference>
<feature type="domain" description="Carbohydrate kinase PfkB" evidence="13">
    <location>
        <begin position="3"/>
        <end position="260"/>
    </location>
</feature>
<evidence type="ECO:0000313" key="14">
    <source>
        <dbReference type="EMBL" id="QJF50119.1"/>
    </source>
</evidence>
<gene>
    <name evidence="12" type="primary">rbsK</name>
    <name evidence="14" type="ORF">G3256_02515</name>
</gene>
<comment type="similarity">
    <text evidence="1">Belongs to the carbohydrate kinase pfkB family.</text>
</comment>
<dbReference type="InterPro" id="IPR002139">
    <property type="entry name" value="Ribo/fructo_kinase"/>
</dbReference>
<dbReference type="Pfam" id="PF00294">
    <property type="entry name" value="PfkB"/>
    <property type="match status" value="1"/>
</dbReference>
<comment type="caution">
    <text evidence="12">Lacks conserved residue(s) required for the propagation of feature annotation.</text>
</comment>
<keyword evidence="4 12" id="KW-0808">Transferase</keyword>
<feature type="binding site" evidence="12">
    <location>
        <position position="134"/>
    </location>
    <ligand>
        <name>substrate</name>
    </ligand>
</feature>
<dbReference type="GO" id="GO:0004747">
    <property type="term" value="F:ribokinase activity"/>
    <property type="evidence" value="ECO:0007669"/>
    <property type="project" value="UniProtKB-UniRule"/>
</dbReference>
<evidence type="ECO:0000256" key="12">
    <source>
        <dbReference type="HAMAP-Rule" id="MF_01987"/>
    </source>
</evidence>
<accession>A0A858SMN9</accession>
<dbReference type="KEGG" id="rpon:G3256_02515"/>
<organism evidence="14 15">
    <name type="scientific">Roseobacter ponti</name>
    <dbReference type="NCBI Taxonomy" id="1891787"/>
    <lineage>
        <taxon>Bacteria</taxon>
        <taxon>Pseudomonadati</taxon>
        <taxon>Pseudomonadota</taxon>
        <taxon>Alphaproteobacteria</taxon>
        <taxon>Rhodobacterales</taxon>
        <taxon>Roseobacteraceae</taxon>
        <taxon>Roseobacter</taxon>
    </lineage>
</organism>
<dbReference type="AlphaFoldDB" id="A0A858SMN9"/>
<dbReference type="PRINTS" id="PR00990">
    <property type="entry name" value="RIBOKINASE"/>
</dbReference>
<feature type="binding site" evidence="12">
    <location>
        <begin position="38"/>
        <end position="42"/>
    </location>
    <ligand>
        <name>substrate</name>
    </ligand>
</feature>
<dbReference type="InterPro" id="IPR011611">
    <property type="entry name" value="PfkB_dom"/>
</dbReference>
<dbReference type="HAMAP" id="MF_01987">
    <property type="entry name" value="Ribokinase"/>
    <property type="match status" value="1"/>
</dbReference>
<evidence type="ECO:0000256" key="7">
    <source>
        <dbReference type="ARBA" id="ARBA00022777"/>
    </source>
</evidence>
<feature type="binding site" evidence="12">
    <location>
        <position position="255"/>
    </location>
    <ligand>
        <name>K(+)</name>
        <dbReference type="ChEBI" id="CHEBI:29103"/>
    </ligand>
</feature>
<sequence>MTVLVVGSLHLDVVTRAPYLPGIDETVTGTGVDYVFGGKGGNQALAAARMGGQVHFAGRAGSDTFGHTLRHTLAAAGVNTQQLQPDPGPSGMSVAIVNDDGDYGAVIVSAANLNIDAEAISIPQGTKLVLLQNEIPDAVNVAVARKARASGVPVWLNAAPARTLSSSLAANCDLLLANRVEAAFYKDLAGGPEVLKTLGAQGVRYRGHTYPAPVVRAVSSHGAGDMFAGALAAGVAAGKTPQEAITFAQAAAALHVASDLAARAVMTRDQVTAFLDAQPSR</sequence>
<evidence type="ECO:0000256" key="11">
    <source>
        <dbReference type="ARBA" id="ARBA00023277"/>
    </source>
</evidence>
<keyword evidence="7 12" id="KW-0418">Kinase</keyword>
<keyword evidence="8 12" id="KW-0067">ATP-binding</keyword>
<dbReference type="PANTHER" id="PTHR10584:SF166">
    <property type="entry name" value="RIBOKINASE"/>
    <property type="match status" value="1"/>
</dbReference>
<keyword evidence="5 12" id="KW-0479">Metal-binding</keyword>
<evidence type="ECO:0000256" key="4">
    <source>
        <dbReference type="ARBA" id="ARBA00022679"/>
    </source>
</evidence>
<feature type="binding site" evidence="12">
    <location>
        <begin position="224"/>
        <end position="225"/>
    </location>
    <ligand>
        <name>ATP</name>
        <dbReference type="ChEBI" id="CHEBI:30616"/>
    </ligand>
</feature>
<reference evidence="14 15" key="1">
    <citation type="submission" date="2020-02" db="EMBL/GenBank/DDBJ databases">
        <title>Genome sequence of Roseobacter ponti.</title>
        <authorList>
            <person name="Hollensteiner J."/>
            <person name="Schneider D."/>
            <person name="Poehlein A."/>
            <person name="Daniel R."/>
        </authorList>
    </citation>
    <scope>NUCLEOTIDE SEQUENCE [LARGE SCALE GENOMIC DNA]</scope>
    <source>
        <strain evidence="14 15">DSM 106830</strain>
    </source>
</reference>
<evidence type="ECO:0000256" key="1">
    <source>
        <dbReference type="ARBA" id="ARBA00005380"/>
    </source>
</evidence>
<evidence type="ECO:0000256" key="3">
    <source>
        <dbReference type="ARBA" id="ARBA00016943"/>
    </source>
</evidence>
<comment type="activity regulation">
    <text evidence="12">Activated by a monovalent cation that binds near, but not in, the active site. The most likely occupant of the site in vivo is potassium. Ion binding induces a conformational change that may alter substrate affinity.</text>
</comment>
<name>A0A858SMN9_9RHOB</name>
<keyword evidence="10 12" id="KW-0630">Potassium</keyword>
<proteinExistence type="inferred from homology"/>
<comment type="subunit">
    <text evidence="12">Homodimer.</text>
</comment>
<evidence type="ECO:0000259" key="13">
    <source>
        <dbReference type="Pfam" id="PF00294"/>
    </source>
</evidence>
<evidence type="ECO:0000256" key="8">
    <source>
        <dbReference type="ARBA" id="ARBA00022840"/>
    </source>
</evidence>
<keyword evidence="15" id="KW-1185">Reference proteome</keyword>
<evidence type="ECO:0000256" key="6">
    <source>
        <dbReference type="ARBA" id="ARBA00022741"/>
    </source>
</evidence>
<dbReference type="GO" id="GO:0046872">
    <property type="term" value="F:metal ion binding"/>
    <property type="evidence" value="ECO:0007669"/>
    <property type="project" value="UniProtKB-KW"/>
</dbReference>
<comment type="pathway">
    <text evidence="12">Carbohydrate metabolism; D-ribose degradation; D-ribose 5-phosphate from beta-D-ribopyranose: step 2/2.</text>
</comment>
<dbReference type="Gene3D" id="3.40.1190.20">
    <property type="match status" value="1"/>
</dbReference>
<comment type="similarity">
    <text evidence="12">Belongs to the carbohydrate kinase PfkB family. Ribokinase subfamily.</text>
</comment>
<dbReference type="RefSeq" id="WP_169639343.1">
    <property type="nucleotide sequence ID" value="NZ_CP048788.1"/>
</dbReference>
<dbReference type="UniPathway" id="UPA00916">
    <property type="reaction ID" value="UER00889"/>
</dbReference>
<evidence type="ECO:0000256" key="9">
    <source>
        <dbReference type="ARBA" id="ARBA00022842"/>
    </source>
</evidence>
<keyword evidence="6 12" id="KW-0547">Nucleotide-binding</keyword>
<protein>
    <recommendedName>
        <fullName evidence="3 12">Ribokinase</fullName>
        <shortName evidence="12">RK</shortName>
        <ecNumber evidence="2 12">2.7.1.15</ecNumber>
    </recommendedName>
</protein>
<keyword evidence="11 12" id="KW-0119">Carbohydrate metabolism</keyword>
<comment type="cofactor">
    <cofactor evidence="12">
        <name>Mg(2+)</name>
        <dbReference type="ChEBI" id="CHEBI:18420"/>
    </cofactor>
    <text evidence="12">Requires a divalent cation, most likely magnesium in vivo, as an electrophilic catalyst to aid phosphoryl group transfer. It is the chelate of the metal and the nucleotide that is the actual substrate.</text>
</comment>
<comment type="function">
    <text evidence="12">Catalyzes the phosphorylation of ribose at O-5 in a reaction requiring ATP and magnesium. The resulting D-ribose-5-phosphate can then be used either for sythesis of nucleotides, histidine, and tryptophan, or as a component of the pentose phosphate pathway.</text>
</comment>
<comment type="subcellular location">
    <subcellularLocation>
        <location evidence="12">Cytoplasm</location>
    </subcellularLocation>
</comment>
<feature type="binding site" evidence="12">
    <location>
        <begin position="10"/>
        <end position="12"/>
    </location>
    <ligand>
        <name>substrate</name>
    </ligand>
</feature>
<dbReference type="GO" id="GO:0019303">
    <property type="term" value="P:D-ribose catabolic process"/>
    <property type="evidence" value="ECO:0007669"/>
    <property type="project" value="UniProtKB-UniRule"/>
</dbReference>
<feature type="binding site" evidence="12">
    <location>
        <position position="178"/>
    </location>
    <ligand>
        <name>ATP</name>
        <dbReference type="ChEBI" id="CHEBI:30616"/>
    </ligand>
</feature>
<feature type="binding site" evidence="12">
    <location>
        <position position="258"/>
    </location>
    <ligand>
        <name>K(+)</name>
        <dbReference type="ChEBI" id="CHEBI:29103"/>
    </ligand>
</feature>
<evidence type="ECO:0000256" key="10">
    <source>
        <dbReference type="ARBA" id="ARBA00022958"/>
    </source>
</evidence>
<keyword evidence="12" id="KW-0963">Cytoplasm</keyword>
<dbReference type="GO" id="GO:0005829">
    <property type="term" value="C:cytosol"/>
    <property type="evidence" value="ECO:0007669"/>
    <property type="project" value="TreeGrafter"/>
</dbReference>
<feature type="binding site" evidence="12">
    <location>
        <position position="225"/>
    </location>
    <ligand>
        <name>substrate</name>
    </ligand>
</feature>
<dbReference type="InterPro" id="IPR011877">
    <property type="entry name" value="Ribokinase"/>
</dbReference>
<dbReference type="EMBL" id="CP048788">
    <property type="protein sequence ID" value="QJF50119.1"/>
    <property type="molecule type" value="Genomic_DNA"/>
</dbReference>